<feature type="transmembrane region" description="Helical" evidence="7">
    <location>
        <begin position="94"/>
        <end position="115"/>
    </location>
</feature>
<evidence type="ECO:0000313" key="8">
    <source>
        <dbReference type="EMBL" id="MDU9002440.1"/>
    </source>
</evidence>
<accession>A0ABU3V8S9</accession>
<dbReference type="RefSeq" id="WP_316772243.1">
    <property type="nucleotide sequence ID" value="NZ_JASMWN010000001.1"/>
</dbReference>
<dbReference type="PIRSF" id="PIRSF006603">
    <property type="entry name" value="DinF"/>
    <property type="match status" value="1"/>
</dbReference>
<feature type="transmembrane region" description="Helical" evidence="7">
    <location>
        <begin position="236"/>
        <end position="257"/>
    </location>
</feature>
<gene>
    <name evidence="8" type="ORF">QO231_01090</name>
</gene>
<evidence type="ECO:0000256" key="5">
    <source>
        <dbReference type="ARBA" id="ARBA00022989"/>
    </source>
</evidence>
<keyword evidence="3" id="KW-1003">Cell membrane</keyword>
<feature type="transmembrane region" description="Helical" evidence="7">
    <location>
        <begin position="169"/>
        <end position="189"/>
    </location>
</feature>
<keyword evidence="2" id="KW-0813">Transport</keyword>
<evidence type="ECO:0000256" key="7">
    <source>
        <dbReference type="SAM" id="Phobius"/>
    </source>
</evidence>
<feature type="transmembrane region" description="Helical" evidence="7">
    <location>
        <begin position="351"/>
        <end position="370"/>
    </location>
</feature>
<dbReference type="Pfam" id="PF01554">
    <property type="entry name" value="MatE"/>
    <property type="match status" value="2"/>
</dbReference>
<protein>
    <submittedName>
        <fullName evidence="8">MATE family efflux transporter</fullName>
    </submittedName>
</protein>
<dbReference type="PANTHER" id="PTHR43549:SF2">
    <property type="entry name" value="MULTIDRUG RESISTANCE PROTEIN NORM-RELATED"/>
    <property type="match status" value="1"/>
</dbReference>
<organism evidence="8 9">
    <name type="scientific">Sedimentitalea todarodis</name>
    <dbReference type="NCBI Taxonomy" id="1631240"/>
    <lineage>
        <taxon>Bacteria</taxon>
        <taxon>Pseudomonadati</taxon>
        <taxon>Pseudomonadota</taxon>
        <taxon>Alphaproteobacteria</taxon>
        <taxon>Rhodobacterales</taxon>
        <taxon>Paracoccaceae</taxon>
        <taxon>Sedimentitalea</taxon>
    </lineage>
</organism>
<dbReference type="PANTHER" id="PTHR43549">
    <property type="entry name" value="MULTIDRUG RESISTANCE PROTEIN YPNP-RELATED"/>
    <property type="match status" value="1"/>
</dbReference>
<comment type="subcellular location">
    <subcellularLocation>
        <location evidence="1">Cell inner membrane</location>
        <topology evidence="1">Multi-pass membrane protein</topology>
    </subcellularLocation>
</comment>
<feature type="transmembrane region" description="Helical" evidence="7">
    <location>
        <begin position="390"/>
        <end position="408"/>
    </location>
</feature>
<feature type="transmembrane region" description="Helical" evidence="7">
    <location>
        <begin position="317"/>
        <end position="339"/>
    </location>
</feature>
<feature type="transmembrane region" description="Helical" evidence="7">
    <location>
        <begin position="48"/>
        <end position="73"/>
    </location>
</feature>
<evidence type="ECO:0000313" key="9">
    <source>
        <dbReference type="Proteomes" id="UP001255416"/>
    </source>
</evidence>
<sequence length="464" mass="48566">MAGRGRFLTGSTMGHVVRMTMAGAMGITFVFIVDAANLYWIAQLGDPQLLAAVGFAFAVQFFSVSSGIGLMIASTALISRSIGAGNRDTARRQATSAAVIAGLWQFAVAALIIAFRHDIIALIGATGETAALAARYLAISLPSLGIMAVSMIANGALRAEGDGRRSMMVTLLSGAVAMVVDPFLIYGLGMGLDGAAIGITLFRFVMLGLALRFAIGTHDLMARPALADIRMTLGPYLMIAVPTILTQLATPVGNFLATTVMAPYGDDAMAGWAVVGRLTVVAFGGIFSLAGAIGGIFGQNFGACEYDRVRTTYRDAVVFGLAYTMATWALLAVLGRSIAGVFELTAQGTEVVLAFTSVGAGGFVLGSALFVANSAFNSLGKPTRSTLTNWLRDGVLTLPLALLFAAWFGANGVIYAQAAAGAVVGLIAAIWGWRYVVGLHRRNLPPLDLAPPRPYAHADRFRRR</sequence>
<evidence type="ECO:0000256" key="2">
    <source>
        <dbReference type="ARBA" id="ARBA00022448"/>
    </source>
</evidence>
<feature type="transmembrane region" description="Helical" evidence="7">
    <location>
        <begin position="414"/>
        <end position="433"/>
    </location>
</feature>
<dbReference type="EMBL" id="JASMWN010000001">
    <property type="protein sequence ID" value="MDU9002440.1"/>
    <property type="molecule type" value="Genomic_DNA"/>
</dbReference>
<proteinExistence type="predicted"/>
<keyword evidence="4 7" id="KW-0812">Transmembrane</keyword>
<feature type="transmembrane region" description="Helical" evidence="7">
    <location>
        <begin position="135"/>
        <end position="157"/>
    </location>
</feature>
<evidence type="ECO:0000256" key="1">
    <source>
        <dbReference type="ARBA" id="ARBA00004429"/>
    </source>
</evidence>
<evidence type="ECO:0000256" key="6">
    <source>
        <dbReference type="ARBA" id="ARBA00023136"/>
    </source>
</evidence>
<evidence type="ECO:0000256" key="4">
    <source>
        <dbReference type="ARBA" id="ARBA00022692"/>
    </source>
</evidence>
<reference evidence="9" key="1">
    <citation type="submission" date="2023-05" db="EMBL/GenBank/DDBJ databases">
        <title>Sedimentitalea sp. nov. JM2-8.</title>
        <authorList>
            <person name="Huang J."/>
        </authorList>
    </citation>
    <scope>NUCLEOTIDE SEQUENCE [LARGE SCALE GENOMIC DNA]</scope>
    <source>
        <strain evidence="9">KHS03</strain>
    </source>
</reference>
<name>A0ABU3V8S9_9RHOB</name>
<dbReference type="InterPro" id="IPR048279">
    <property type="entry name" value="MdtK-like"/>
</dbReference>
<keyword evidence="6 7" id="KW-0472">Membrane</keyword>
<keyword evidence="5 7" id="KW-1133">Transmembrane helix</keyword>
<dbReference type="InterPro" id="IPR002528">
    <property type="entry name" value="MATE_fam"/>
</dbReference>
<feature type="transmembrane region" description="Helical" evidence="7">
    <location>
        <begin position="195"/>
        <end position="215"/>
    </location>
</feature>
<dbReference type="Proteomes" id="UP001255416">
    <property type="component" value="Unassembled WGS sequence"/>
</dbReference>
<comment type="caution">
    <text evidence="8">The sequence shown here is derived from an EMBL/GenBank/DDBJ whole genome shotgun (WGS) entry which is preliminary data.</text>
</comment>
<dbReference type="InterPro" id="IPR052031">
    <property type="entry name" value="Membrane_Transporter-Flippase"/>
</dbReference>
<keyword evidence="9" id="KW-1185">Reference proteome</keyword>
<feature type="transmembrane region" description="Helical" evidence="7">
    <location>
        <begin position="269"/>
        <end position="297"/>
    </location>
</feature>
<evidence type="ECO:0000256" key="3">
    <source>
        <dbReference type="ARBA" id="ARBA00022475"/>
    </source>
</evidence>
<dbReference type="NCBIfam" id="TIGR00797">
    <property type="entry name" value="matE"/>
    <property type="match status" value="1"/>
</dbReference>
<feature type="transmembrane region" description="Helical" evidence="7">
    <location>
        <begin position="21"/>
        <end position="42"/>
    </location>
</feature>